<dbReference type="Proteomes" id="UP000664859">
    <property type="component" value="Unassembled WGS sequence"/>
</dbReference>
<feature type="region of interest" description="Disordered" evidence="1">
    <location>
        <begin position="161"/>
        <end position="199"/>
    </location>
</feature>
<sequence>MRADFIAGLHLLLLSESPASLPASLLSPTSKPPLQAPPASVFASLSRLLLSATSWLTQRLSALASTSSEWMLWSSPLQSSSPAPAFNASPSPPSTTPARAMLWPLPLAARTGGCGAPEFEDHGPQFFSNPSVMFTRNHAMAAAAWARRPTCRSPSAACHVLQGQGHRQRQRRRTDQPIRAPQVKINRDNVEVASVTDDR</sequence>
<gene>
    <name evidence="3" type="ORF">JKP88DRAFT_307231</name>
</gene>
<dbReference type="AlphaFoldDB" id="A0A836CIQ7"/>
<accession>A0A836CIQ7</accession>
<evidence type="ECO:0000256" key="2">
    <source>
        <dbReference type="SAM" id="SignalP"/>
    </source>
</evidence>
<evidence type="ECO:0000313" key="3">
    <source>
        <dbReference type="EMBL" id="KAG5187512.1"/>
    </source>
</evidence>
<dbReference type="EMBL" id="JAFCMP010000089">
    <property type="protein sequence ID" value="KAG5187512.1"/>
    <property type="molecule type" value="Genomic_DNA"/>
</dbReference>
<name>A0A836CIQ7_9STRA</name>
<keyword evidence="2" id="KW-0732">Signal</keyword>
<evidence type="ECO:0000313" key="4">
    <source>
        <dbReference type="Proteomes" id="UP000664859"/>
    </source>
</evidence>
<feature type="chain" id="PRO_5032540003" evidence="2">
    <location>
        <begin position="20"/>
        <end position="199"/>
    </location>
</feature>
<feature type="signal peptide" evidence="2">
    <location>
        <begin position="1"/>
        <end position="19"/>
    </location>
</feature>
<proteinExistence type="predicted"/>
<keyword evidence="4" id="KW-1185">Reference proteome</keyword>
<protein>
    <submittedName>
        <fullName evidence="3">Uncharacterized protein</fullName>
    </submittedName>
</protein>
<organism evidence="3 4">
    <name type="scientific">Tribonema minus</name>
    <dbReference type="NCBI Taxonomy" id="303371"/>
    <lineage>
        <taxon>Eukaryota</taxon>
        <taxon>Sar</taxon>
        <taxon>Stramenopiles</taxon>
        <taxon>Ochrophyta</taxon>
        <taxon>PX clade</taxon>
        <taxon>Xanthophyceae</taxon>
        <taxon>Tribonematales</taxon>
        <taxon>Tribonemataceae</taxon>
        <taxon>Tribonema</taxon>
    </lineage>
</organism>
<evidence type="ECO:0000256" key="1">
    <source>
        <dbReference type="SAM" id="MobiDB-lite"/>
    </source>
</evidence>
<feature type="compositionally biased region" description="Basic and acidic residues" evidence="1">
    <location>
        <begin position="185"/>
        <end position="199"/>
    </location>
</feature>
<reference evidence="3" key="1">
    <citation type="submission" date="2021-02" db="EMBL/GenBank/DDBJ databases">
        <title>First Annotated Genome of the Yellow-green Alga Tribonema minus.</title>
        <authorList>
            <person name="Mahan K.M."/>
        </authorList>
    </citation>
    <scope>NUCLEOTIDE SEQUENCE</scope>
    <source>
        <strain evidence="3">UTEX B ZZ1240</strain>
    </source>
</reference>
<comment type="caution">
    <text evidence="3">The sequence shown here is derived from an EMBL/GenBank/DDBJ whole genome shotgun (WGS) entry which is preliminary data.</text>
</comment>